<evidence type="ECO:0000256" key="3">
    <source>
        <dbReference type="ARBA" id="ARBA00022643"/>
    </source>
</evidence>
<evidence type="ECO:0000256" key="2">
    <source>
        <dbReference type="ARBA" id="ARBA00022630"/>
    </source>
</evidence>
<dbReference type="AlphaFoldDB" id="A0A8J7FCE1"/>
<comment type="similarity">
    <text evidence="4">Belongs to the flavoredoxin family.</text>
</comment>
<evidence type="ECO:0000256" key="4">
    <source>
        <dbReference type="ARBA" id="ARBA00038054"/>
    </source>
</evidence>
<comment type="caution">
    <text evidence="6">The sequence shown here is derived from an EMBL/GenBank/DDBJ whole genome shotgun (WGS) entry which is preliminary data.</text>
</comment>
<accession>A0A8J7FCE1</accession>
<gene>
    <name evidence="6" type="ORF">IOQ59_14320</name>
</gene>
<evidence type="ECO:0000313" key="7">
    <source>
        <dbReference type="Proteomes" id="UP000640333"/>
    </source>
</evidence>
<dbReference type="GO" id="GO:0010181">
    <property type="term" value="F:FMN binding"/>
    <property type="evidence" value="ECO:0007669"/>
    <property type="project" value="InterPro"/>
</dbReference>
<comment type="cofactor">
    <cofactor evidence="1">
        <name>FMN</name>
        <dbReference type="ChEBI" id="CHEBI:58210"/>
    </cofactor>
</comment>
<dbReference type="Gene3D" id="2.30.110.10">
    <property type="entry name" value="Electron Transport, Fmn-binding Protein, Chain A"/>
    <property type="match status" value="1"/>
</dbReference>
<keyword evidence="2" id="KW-0285">Flavoprotein</keyword>
<dbReference type="SMART" id="SM00903">
    <property type="entry name" value="Flavin_Reduct"/>
    <property type="match status" value="1"/>
</dbReference>
<dbReference type="InterPro" id="IPR012349">
    <property type="entry name" value="Split_barrel_FMN-bd"/>
</dbReference>
<sequence length="204" mass="22877">MNINLSELSPNKVYHTMTQTVVPRPVAWVLSEHENGKFNLAPFSYFNAVCSNPPVVMLSIGRKPDGSDKDTFRNIVERKKFVIHLAHPELAPQMTKSAKVLPDGESELELVDMDTVAFEGFELPRLKEARIAFACELYKLDTIGESDQNLVFGKLLRIWLDDEVVTEDDKGRMKVMADKLSPLARLGGNEYVTAGSILDIPRES</sequence>
<dbReference type="PANTHER" id="PTHR33798:SF5">
    <property type="entry name" value="FLAVIN REDUCTASE LIKE DOMAIN-CONTAINING PROTEIN"/>
    <property type="match status" value="1"/>
</dbReference>
<keyword evidence="3" id="KW-0288">FMN</keyword>
<dbReference type="GO" id="GO:0016646">
    <property type="term" value="F:oxidoreductase activity, acting on the CH-NH group of donors, NAD or NADP as acceptor"/>
    <property type="evidence" value="ECO:0007669"/>
    <property type="project" value="UniProtKB-ARBA"/>
</dbReference>
<dbReference type="RefSeq" id="WP_193954070.1">
    <property type="nucleotide sequence ID" value="NZ_JADEYS010000015.1"/>
</dbReference>
<dbReference type="Pfam" id="PF01613">
    <property type="entry name" value="Flavin_Reduct"/>
    <property type="match status" value="1"/>
</dbReference>
<feature type="domain" description="Flavin reductase like" evidence="5">
    <location>
        <begin position="19"/>
        <end position="174"/>
    </location>
</feature>
<evidence type="ECO:0000259" key="5">
    <source>
        <dbReference type="SMART" id="SM00903"/>
    </source>
</evidence>
<dbReference type="EMBL" id="JADEYS010000015">
    <property type="protein sequence ID" value="MBE9398432.1"/>
    <property type="molecule type" value="Genomic_DNA"/>
</dbReference>
<proteinExistence type="inferred from homology"/>
<evidence type="ECO:0000313" key="6">
    <source>
        <dbReference type="EMBL" id="MBE9398432.1"/>
    </source>
</evidence>
<dbReference type="Proteomes" id="UP000640333">
    <property type="component" value="Unassembled WGS sequence"/>
</dbReference>
<protein>
    <submittedName>
        <fullName evidence="6">Flavin reductase family protein</fullName>
    </submittedName>
</protein>
<evidence type="ECO:0000256" key="1">
    <source>
        <dbReference type="ARBA" id="ARBA00001917"/>
    </source>
</evidence>
<name>A0A8J7FCE1_9GAMM</name>
<dbReference type="PANTHER" id="PTHR33798">
    <property type="entry name" value="FLAVOPROTEIN OXYGENASE"/>
    <property type="match status" value="1"/>
</dbReference>
<reference evidence="6" key="1">
    <citation type="submission" date="2020-10" db="EMBL/GenBank/DDBJ databases">
        <title>Bacterium isolated from coastal waters sediment.</title>
        <authorList>
            <person name="Chen R.-J."/>
            <person name="Lu D.-C."/>
            <person name="Zhu K.-L."/>
            <person name="Du Z.-J."/>
        </authorList>
    </citation>
    <scope>NUCLEOTIDE SEQUENCE</scope>
    <source>
        <strain evidence="6">N1Y112</strain>
    </source>
</reference>
<dbReference type="InterPro" id="IPR002563">
    <property type="entry name" value="Flavin_Rdtase-like_dom"/>
</dbReference>
<keyword evidence="7" id="KW-1185">Reference proteome</keyword>
<dbReference type="SUPFAM" id="SSF50475">
    <property type="entry name" value="FMN-binding split barrel"/>
    <property type="match status" value="1"/>
</dbReference>
<organism evidence="6 7">
    <name type="scientific">Pontibacterium sinense</name>
    <dbReference type="NCBI Taxonomy" id="2781979"/>
    <lineage>
        <taxon>Bacteria</taxon>
        <taxon>Pseudomonadati</taxon>
        <taxon>Pseudomonadota</taxon>
        <taxon>Gammaproteobacteria</taxon>
        <taxon>Oceanospirillales</taxon>
        <taxon>Oceanospirillaceae</taxon>
        <taxon>Pontibacterium</taxon>
    </lineage>
</organism>